<reference evidence="7" key="3">
    <citation type="submission" date="2020-11" db="EMBL/GenBank/DDBJ databases">
        <authorList>
            <person name="Whitehead M."/>
        </authorList>
    </citation>
    <scope>NUCLEOTIDE SEQUENCE</scope>
    <source>
        <strain evidence="7">EGII</strain>
    </source>
</reference>
<dbReference type="AlphaFoldDB" id="W8B1V4"/>
<dbReference type="PROSITE" id="PS50235">
    <property type="entry name" value="USP_3"/>
    <property type="match status" value="1"/>
</dbReference>
<dbReference type="InterPro" id="IPR050185">
    <property type="entry name" value="Ub_carboxyl-term_hydrolase"/>
</dbReference>
<comment type="similarity">
    <text evidence="2 3">Belongs to the peptidase C19 family.</text>
</comment>
<dbReference type="EMBL" id="CAJHJT010000001">
    <property type="protein sequence ID" value="CAD6996065.1"/>
    <property type="molecule type" value="Genomic_DNA"/>
</dbReference>
<dbReference type="GeneID" id="101454030"/>
<dbReference type="InterPro" id="IPR038765">
    <property type="entry name" value="Papain-like_cys_pep_sf"/>
</dbReference>
<organism evidence="8">
    <name type="scientific">Ceratitis capitata</name>
    <name type="common">Mediterranean fruit fly</name>
    <name type="synonym">Tephritis capitata</name>
    <dbReference type="NCBI Taxonomy" id="7213"/>
    <lineage>
        <taxon>Eukaryota</taxon>
        <taxon>Metazoa</taxon>
        <taxon>Ecdysozoa</taxon>
        <taxon>Arthropoda</taxon>
        <taxon>Hexapoda</taxon>
        <taxon>Insecta</taxon>
        <taxon>Pterygota</taxon>
        <taxon>Neoptera</taxon>
        <taxon>Endopterygota</taxon>
        <taxon>Diptera</taxon>
        <taxon>Brachycera</taxon>
        <taxon>Muscomorpha</taxon>
        <taxon>Tephritoidea</taxon>
        <taxon>Tephritidae</taxon>
        <taxon>Ceratitis</taxon>
        <taxon>Ceratitis</taxon>
    </lineage>
</organism>
<dbReference type="PANTHER" id="PTHR21646:SF46">
    <property type="entry name" value="UBIQUITIN CARBOXYL-TERMINAL HYDROLASE"/>
    <property type="match status" value="1"/>
</dbReference>
<accession>W8B1V4</accession>
<evidence type="ECO:0000256" key="2">
    <source>
        <dbReference type="ARBA" id="ARBA00009085"/>
    </source>
</evidence>
<dbReference type="CTD" id="9101"/>
<keyword evidence="3" id="KW-0645">Protease</keyword>
<sequence length="927" mass="106463">MPKMAQVKDLHLGKTLNDLEKHSEIPDARTKKTQILVESARKLLREADRFYREGDEELAYVLYMKYFNLLHCIHGKPDYAEHKQTVRQVLGGNSNNKLTMNKLEELSTSLTRRYEAKQLANTTVQSAALATPSLKHSERVRDYNELSASEKFDLLKGDSATTATSNAYNSYYTLQSLNVMKCQELFERMKQNNVLIMDCRPRIDYEMSHLTYHYCFNVPEDIITAGMSAGKLQDKLDNGSKVLWSARSVKEQVVLIDWNTKDGNPPPTSTIGILLEILQNWDPDVIYRSPIKILQGGYEFFIMMYPTLCTNPSVQAPQQNNNDLDLLDEIEYPSINDITMKDEISGQSYTPRPGSSMARPLTFTVTQPVPSVDRSSKMAAMKTYEQKQKPIVELAKEQEELLEKAQANDEQLKRASQKLDTIFEKNKQSPEKKPMTATETELLYYIMQLESAAADYKTENDRLLDEIEKYKSNKKDQEHELTPNEKEDLEEATRQIEHKIQERQKLDEQLVREKLQRDQQLAKTIARFPRTSLDNEDDMPKPKIPQFDRSVKPHLSATTTQSSASTYIIDRQRDFSPMPGAIGRGLTGLKNLGNTCYMNSIIQCLSNTPQLTEYCITDKYKNYISRSNKTKGHIVEEVAALIKVLWNGNYKCVASKDLRYVLGQYQQIFRGIEQQDSHEFLTILMDWLHSDLQTLTVPEKPRDNITASEKAWLEFTKAKESLILHLFYGQIKSTVKCVDCNKESATYECFSNLSLELPSNANVCYLSQCMDMYFSGERIHGWNCPNCKKKRDAVKKLDISKLPPVLVIHFKRFYADTDAIGNSYKKKQNYVRFPLENLDMTPYIAKSESRSVTPKTYQLYGVSNHYGSMESGHYTAFCKSGNYGRWFKFDDQVVSPLDTSNVVSSAAYILFYTWLPPIQISENNNAN</sequence>
<feature type="domain" description="USP" evidence="6">
    <location>
        <begin position="587"/>
        <end position="915"/>
    </location>
</feature>
<keyword evidence="3" id="KW-0833">Ubl conjugation pathway</keyword>
<keyword evidence="3 8" id="KW-0378">Hydrolase</keyword>
<dbReference type="KEGG" id="ccat:101454030"/>
<dbReference type="SUPFAM" id="SSF52821">
    <property type="entry name" value="Rhodanese/Cell cycle control phosphatase"/>
    <property type="match status" value="1"/>
</dbReference>
<evidence type="ECO:0000256" key="3">
    <source>
        <dbReference type="RuleBase" id="RU366025"/>
    </source>
</evidence>
<reference evidence="8" key="2">
    <citation type="journal article" date="2014" name="BMC Genomics">
        <title>A genomic perspective to assessing quality of mass-reared SIT flies used in Mediterranean fruit fly (Ceratitis capitata) eradication in California.</title>
        <authorList>
            <person name="Calla B."/>
            <person name="Hall B."/>
            <person name="Hou S."/>
            <person name="Geib S.M."/>
        </authorList>
    </citation>
    <scope>NUCLEOTIDE SEQUENCE</scope>
</reference>
<dbReference type="PROSITE" id="PS00973">
    <property type="entry name" value="USP_2"/>
    <property type="match status" value="1"/>
</dbReference>
<dbReference type="Gene3D" id="3.90.70.10">
    <property type="entry name" value="Cysteine proteinases"/>
    <property type="match status" value="1"/>
</dbReference>
<evidence type="ECO:0000256" key="1">
    <source>
        <dbReference type="ARBA" id="ARBA00000707"/>
    </source>
</evidence>
<keyword evidence="4" id="KW-0175">Coiled coil</keyword>
<dbReference type="EC" id="3.4.19.12" evidence="3"/>
<dbReference type="Pfam" id="PF08969">
    <property type="entry name" value="USP8_dimer"/>
    <property type="match status" value="1"/>
</dbReference>
<evidence type="ECO:0000259" key="6">
    <source>
        <dbReference type="PROSITE" id="PS50235"/>
    </source>
</evidence>
<dbReference type="EMBL" id="GAMC01014108">
    <property type="protein sequence ID" value="JAB92447.1"/>
    <property type="molecule type" value="mRNA"/>
</dbReference>
<dbReference type="PROSITE" id="PS00972">
    <property type="entry name" value="USP_1"/>
    <property type="match status" value="1"/>
</dbReference>
<reference evidence="8" key="1">
    <citation type="submission" date="2013-07" db="EMBL/GenBank/DDBJ databases">
        <authorList>
            <person name="Geib S."/>
        </authorList>
    </citation>
    <scope>NUCLEOTIDE SEQUENCE</scope>
</reference>
<keyword evidence="3" id="KW-0788">Thiol protease</keyword>
<evidence type="ECO:0000256" key="5">
    <source>
        <dbReference type="SAM" id="MobiDB-lite"/>
    </source>
</evidence>
<dbReference type="GO" id="GO:0006508">
    <property type="term" value="P:proteolysis"/>
    <property type="evidence" value="ECO:0007669"/>
    <property type="project" value="UniProtKB-KW"/>
</dbReference>
<name>W8B1V4_CERCA</name>
<dbReference type="OrthoDB" id="292964at2759"/>
<dbReference type="CDD" id="cd02674">
    <property type="entry name" value="Peptidase_C19R"/>
    <property type="match status" value="1"/>
</dbReference>
<dbReference type="InterPro" id="IPR028889">
    <property type="entry name" value="USP"/>
</dbReference>
<evidence type="ECO:0000313" key="7">
    <source>
        <dbReference type="EMBL" id="CAD6996065.1"/>
    </source>
</evidence>
<dbReference type="GO" id="GO:0016579">
    <property type="term" value="P:protein deubiquitination"/>
    <property type="evidence" value="ECO:0007669"/>
    <property type="project" value="InterPro"/>
</dbReference>
<dbReference type="Gene3D" id="3.40.250.10">
    <property type="entry name" value="Rhodanese-like domain"/>
    <property type="match status" value="1"/>
</dbReference>
<keyword evidence="9" id="KW-1185">Reference proteome</keyword>
<dbReference type="InterPro" id="IPR015063">
    <property type="entry name" value="USP8_dimer"/>
</dbReference>
<dbReference type="SUPFAM" id="SSF140856">
    <property type="entry name" value="USP8 N-terminal domain-like"/>
    <property type="match status" value="1"/>
</dbReference>
<dbReference type="MEROPS" id="C19.A47"/>
<dbReference type="Gene3D" id="1.20.58.80">
    <property type="entry name" value="Phosphotransferase system, lactose/cellobiose-type IIA subunit"/>
    <property type="match status" value="1"/>
</dbReference>
<feature type="region of interest" description="Disordered" evidence="5">
    <location>
        <begin position="529"/>
        <end position="556"/>
    </location>
</feature>
<evidence type="ECO:0000256" key="4">
    <source>
        <dbReference type="SAM" id="Coils"/>
    </source>
</evidence>
<comment type="catalytic activity">
    <reaction evidence="1 3">
        <text>Thiol-dependent hydrolysis of ester, thioester, amide, peptide and isopeptide bonds formed by the C-terminal Gly of ubiquitin (a 76-residue protein attached to proteins as an intracellular targeting signal).</text>
        <dbReference type="EC" id="3.4.19.12"/>
    </reaction>
</comment>
<dbReference type="Proteomes" id="UP000606786">
    <property type="component" value="Unassembled WGS sequence"/>
</dbReference>
<dbReference type="PANTHER" id="PTHR21646">
    <property type="entry name" value="UBIQUITIN CARBOXYL-TERMINAL HYDROLASE"/>
    <property type="match status" value="1"/>
</dbReference>
<dbReference type="InterPro" id="IPR036873">
    <property type="entry name" value="Rhodanese-like_dom_sf"/>
</dbReference>
<evidence type="ECO:0000313" key="8">
    <source>
        <dbReference type="EMBL" id="JAB92447.1"/>
    </source>
</evidence>
<dbReference type="InterPro" id="IPR018200">
    <property type="entry name" value="USP_CS"/>
</dbReference>
<dbReference type="Pfam" id="PF00443">
    <property type="entry name" value="UCH"/>
    <property type="match status" value="1"/>
</dbReference>
<gene>
    <name evidence="8" type="primary">UBP8</name>
    <name evidence="7" type="ORF">CCAP1982_LOCUS4772</name>
</gene>
<dbReference type="GO" id="GO:0004843">
    <property type="term" value="F:cysteine-type deubiquitinase activity"/>
    <property type="evidence" value="ECO:0007669"/>
    <property type="project" value="UniProtKB-UniRule"/>
</dbReference>
<dbReference type="SUPFAM" id="SSF54001">
    <property type="entry name" value="Cysteine proteinases"/>
    <property type="match status" value="1"/>
</dbReference>
<feature type="coiled-coil region" evidence="4">
    <location>
        <begin position="391"/>
        <end position="418"/>
    </location>
</feature>
<feature type="coiled-coil region" evidence="4">
    <location>
        <begin position="446"/>
        <end position="516"/>
    </location>
</feature>
<dbReference type="InterPro" id="IPR001394">
    <property type="entry name" value="Peptidase_C19_UCH"/>
</dbReference>
<evidence type="ECO:0000313" key="9">
    <source>
        <dbReference type="Proteomes" id="UP000606786"/>
    </source>
</evidence>
<proteinExistence type="evidence at transcript level"/>
<protein>
    <recommendedName>
        <fullName evidence="3">Ubiquitin carboxyl-terminal hydrolase</fullName>
        <ecNumber evidence="3">3.4.19.12</ecNumber>
    </recommendedName>
</protein>